<dbReference type="PANTHER" id="PTHR43424:SF1">
    <property type="entry name" value="LOCUS PUTATIVE PROTEIN 1-RELATED"/>
    <property type="match status" value="1"/>
</dbReference>
<proteinExistence type="predicted"/>
<evidence type="ECO:0000256" key="4">
    <source>
        <dbReference type="ARBA" id="ARBA00023136"/>
    </source>
</evidence>
<feature type="transmembrane region" description="Helical" evidence="5">
    <location>
        <begin position="170"/>
        <end position="190"/>
    </location>
</feature>
<feature type="transmembrane region" description="Helical" evidence="5">
    <location>
        <begin position="211"/>
        <end position="231"/>
    </location>
</feature>
<feature type="transmembrane region" description="Helical" evidence="5">
    <location>
        <begin position="80"/>
        <end position="103"/>
    </location>
</feature>
<evidence type="ECO:0000313" key="6">
    <source>
        <dbReference type="EMBL" id="HII60992.1"/>
    </source>
</evidence>
<dbReference type="GeneID" id="1444319"/>
<feature type="transmembrane region" description="Helical" evidence="5">
    <location>
        <begin position="327"/>
        <end position="349"/>
    </location>
</feature>
<dbReference type="Pfam" id="PF01943">
    <property type="entry name" value="Polysacc_synt"/>
    <property type="match status" value="1"/>
</dbReference>
<feature type="transmembrane region" description="Helical" evidence="5">
    <location>
        <begin position="294"/>
        <end position="315"/>
    </location>
</feature>
<feature type="transmembrane region" description="Helical" evidence="5">
    <location>
        <begin position="144"/>
        <end position="164"/>
    </location>
</feature>
<dbReference type="RefSeq" id="WP_010884532.1">
    <property type="nucleotide sequence ID" value="NZ_DUJN01000004.1"/>
</dbReference>
<evidence type="ECO:0000256" key="5">
    <source>
        <dbReference type="SAM" id="Phobius"/>
    </source>
</evidence>
<dbReference type="PANTHER" id="PTHR43424">
    <property type="entry name" value="LOCUS PUTATIVE PROTEIN 1-RELATED"/>
    <property type="match status" value="1"/>
</dbReference>
<dbReference type="EMBL" id="DUJN01000004">
    <property type="protein sequence ID" value="HII60992.1"/>
    <property type="molecule type" value="Genomic_DNA"/>
</dbReference>
<evidence type="ECO:0000313" key="7">
    <source>
        <dbReference type="Proteomes" id="UP000617544"/>
    </source>
</evidence>
<dbReference type="InterPro" id="IPR002797">
    <property type="entry name" value="Polysacc_synth"/>
</dbReference>
<evidence type="ECO:0000256" key="1">
    <source>
        <dbReference type="ARBA" id="ARBA00004141"/>
    </source>
</evidence>
<organism evidence="6 7">
    <name type="scientific">Pyrococcus horikoshii</name>
    <dbReference type="NCBI Taxonomy" id="53953"/>
    <lineage>
        <taxon>Archaea</taxon>
        <taxon>Methanobacteriati</taxon>
        <taxon>Methanobacteriota</taxon>
        <taxon>Thermococci</taxon>
        <taxon>Thermococcales</taxon>
        <taxon>Thermococcaceae</taxon>
        <taxon>Pyrococcus</taxon>
    </lineage>
</organism>
<feature type="transmembrane region" description="Helical" evidence="5">
    <location>
        <begin position="12"/>
        <end position="33"/>
    </location>
</feature>
<comment type="caution">
    <text evidence="6">The sequence shown here is derived from an EMBL/GenBank/DDBJ whole genome shotgun (WGS) entry which is preliminary data.</text>
</comment>
<feature type="transmembrane region" description="Helical" evidence="5">
    <location>
        <begin position="115"/>
        <end position="132"/>
    </location>
</feature>
<dbReference type="AlphaFoldDB" id="A0A832SYJ1"/>
<feature type="transmembrane region" description="Helical" evidence="5">
    <location>
        <begin position="383"/>
        <end position="404"/>
    </location>
</feature>
<keyword evidence="2 5" id="KW-0812">Transmembrane</keyword>
<dbReference type="InterPro" id="IPR052556">
    <property type="entry name" value="PolySynth_Transporter"/>
</dbReference>
<feature type="transmembrane region" description="Helical" evidence="5">
    <location>
        <begin position="39"/>
        <end position="60"/>
    </location>
</feature>
<evidence type="ECO:0000256" key="3">
    <source>
        <dbReference type="ARBA" id="ARBA00022989"/>
    </source>
</evidence>
<dbReference type="GO" id="GO:0016020">
    <property type="term" value="C:membrane"/>
    <property type="evidence" value="ECO:0007669"/>
    <property type="project" value="UniProtKB-SubCell"/>
</dbReference>
<protein>
    <submittedName>
        <fullName evidence="6">Flippase</fullName>
    </submittedName>
</protein>
<name>A0A832SYJ1_PYRHR</name>
<keyword evidence="4 5" id="KW-0472">Membrane</keyword>
<keyword evidence="3 5" id="KW-1133">Transmembrane helix</keyword>
<dbReference type="OMA" id="DYKINAV"/>
<comment type="subcellular location">
    <subcellularLocation>
        <location evidence="1">Membrane</location>
        <topology evidence="1">Multi-pass membrane protein</topology>
    </subcellularLocation>
</comment>
<dbReference type="CDD" id="cd13128">
    <property type="entry name" value="MATE_Wzx_like"/>
    <property type="match status" value="1"/>
</dbReference>
<feature type="transmembrane region" description="Helical" evidence="5">
    <location>
        <begin position="251"/>
        <end position="273"/>
    </location>
</feature>
<reference evidence="6" key="1">
    <citation type="journal article" date="2020" name="bioRxiv">
        <title>A rank-normalized archaeal taxonomy based on genome phylogeny resolves widespread incomplete and uneven classifications.</title>
        <authorList>
            <person name="Rinke C."/>
            <person name="Chuvochina M."/>
            <person name="Mussig A.J."/>
            <person name="Chaumeil P.-A."/>
            <person name="Waite D.W."/>
            <person name="Whitman W.B."/>
            <person name="Parks D.H."/>
            <person name="Hugenholtz P."/>
        </authorList>
    </citation>
    <scope>NUCLEOTIDE SEQUENCE</scope>
    <source>
        <strain evidence="6">UBA8834</strain>
    </source>
</reference>
<gene>
    <name evidence="6" type="ORF">HA331_04430</name>
</gene>
<accession>A0A832SYJ1</accession>
<dbReference type="Proteomes" id="UP000617544">
    <property type="component" value="Unassembled WGS sequence"/>
</dbReference>
<evidence type="ECO:0000256" key="2">
    <source>
        <dbReference type="ARBA" id="ARBA00022692"/>
    </source>
</evidence>
<feature type="transmembrane region" description="Helical" evidence="5">
    <location>
        <begin position="361"/>
        <end position="377"/>
    </location>
</feature>
<sequence length="432" mass="49043">MNTVQRIAKNMAVLFLARIVSMLFGFFYVMYTARHLGPANYGILSFALALNGIFGVIANFGLDPLTVREVARDKTLARKYLANGLVLKLLFGTLTFLIVFVVVNLLGYPEITRKVVYIITLSTIIAGLNNLFNDIYQAFERMEFISIGQILQSVCSLIFAIIAIKLGLNVVYFAVIYLIVNSIVLGYHVVITTWKFLKPKIEVDFNFWKSVVREAWPFAVTSIFVSIYYQIDIVMLSYMKGDKIVGWYNAAYRLVLILLIIPQIYFATVYPVMSKFYSISKDSLRSIFERSFKYMMIIGISIGLGITLLADKIILLVYGDEFAPATIALQILVWSEVISFVNIVFANLLNATNNSLLNTKQTLISAILNVILNFILIPKYSYIGAGLATVLTKIVSLIILIKFIKRLDFMPRLKWFDKEDIEIFKTVLGLRR</sequence>